<dbReference type="Pfam" id="PF02518">
    <property type="entry name" value="HATPase_c"/>
    <property type="match status" value="1"/>
</dbReference>
<keyword evidence="7" id="KW-0067">ATP-binding</keyword>
<feature type="domain" description="Histidine kinase" evidence="9">
    <location>
        <begin position="387"/>
        <end position="485"/>
    </location>
</feature>
<dbReference type="PROSITE" id="PS50109">
    <property type="entry name" value="HIS_KIN"/>
    <property type="match status" value="1"/>
</dbReference>
<sequence length="510" mass="53633">MSVTTTDILGSASWSDEADHEWLHQLVGDWQLLADLSFSDLVLWVSTDEGWRAAAHVRPTTGVSIFAEDLVGVVPSQELAARLTRSSVSGQRTSSDEDDDGQPVTVETIPVRRTITTVAVLSRHMIRGNVGRRGRLESRYLGLSDALLTMVADGTFPDGGGASTGRGGAPRVGDGVIALDESGHITYASPNAVSALRRLGIETNALGLRLGTAFEERGVTSAEAPVEGGVVLAGRAPWHAEFRKGSAALMVRAVPLIAEGRRFGAALLLRDITELRRRDRELITKDATIREIHHRVKNNLQTVAAVLRLQARRLPDIEAQRALADAGRRVAVIAAVHETLSAGFGGAVDFDEVAERGLTTGVDVARLPDAPVEARLVGSFGVLSSEDATSLAMVLGELVQNAVEHGLAERGGRVTVEARRDGDGLDVSVVDDGSGLVAGEGVAGGASGLGTQIVRTFVQDLHGTIEWAAEPGGGTRARFSARLRPLDASSGGGDAKTGGHRDDGPPAETR</sequence>
<dbReference type="PANTHER" id="PTHR41523:SF8">
    <property type="entry name" value="ETHYLENE RESPONSE SENSOR PROTEIN"/>
    <property type="match status" value="1"/>
</dbReference>
<dbReference type="InterPro" id="IPR022066">
    <property type="entry name" value="PdtaS_GAF"/>
</dbReference>
<comment type="caution">
    <text evidence="10">The sequence shown here is derived from an EMBL/GenBank/DDBJ whole genome shotgun (WGS) entry which is preliminary data.</text>
</comment>
<dbReference type="Pfam" id="PF12282">
    <property type="entry name" value="GAF_PdtaS"/>
    <property type="match status" value="1"/>
</dbReference>
<dbReference type="InterPro" id="IPR036890">
    <property type="entry name" value="HATPase_C_sf"/>
</dbReference>
<dbReference type="InterPro" id="IPR011495">
    <property type="entry name" value="Sig_transdc_His_kin_sub2_dim/P"/>
</dbReference>
<dbReference type="InterPro" id="IPR038424">
    <property type="entry name" value="H_kinase_PdtaS_GAF_sf"/>
</dbReference>
<evidence type="ECO:0000256" key="4">
    <source>
        <dbReference type="ARBA" id="ARBA00022679"/>
    </source>
</evidence>
<dbReference type="EMBL" id="BAAANV010000066">
    <property type="protein sequence ID" value="GAA1552801.1"/>
    <property type="molecule type" value="Genomic_DNA"/>
</dbReference>
<evidence type="ECO:0000313" key="10">
    <source>
        <dbReference type="EMBL" id="GAA1552801.1"/>
    </source>
</evidence>
<evidence type="ECO:0000256" key="6">
    <source>
        <dbReference type="ARBA" id="ARBA00022777"/>
    </source>
</evidence>
<evidence type="ECO:0000256" key="1">
    <source>
        <dbReference type="ARBA" id="ARBA00000085"/>
    </source>
</evidence>
<keyword evidence="4" id="KW-0808">Transferase</keyword>
<comment type="catalytic activity">
    <reaction evidence="1">
        <text>ATP + protein L-histidine = ADP + protein N-phospho-L-histidine.</text>
        <dbReference type="EC" id="2.7.13.3"/>
    </reaction>
</comment>
<feature type="compositionally biased region" description="Basic and acidic residues" evidence="8">
    <location>
        <begin position="497"/>
        <end position="510"/>
    </location>
</feature>
<keyword evidence="11" id="KW-1185">Reference proteome</keyword>
<keyword evidence="5" id="KW-0547">Nucleotide-binding</keyword>
<evidence type="ECO:0000256" key="7">
    <source>
        <dbReference type="ARBA" id="ARBA00022840"/>
    </source>
</evidence>
<evidence type="ECO:0000259" key="9">
    <source>
        <dbReference type="PROSITE" id="PS50109"/>
    </source>
</evidence>
<gene>
    <name evidence="10" type="ORF">GCM10009762_26850</name>
</gene>
<dbReference type="InterPro" id="IPR005467">
    <property type="entry name" value="His_kinase_dom"/>
</dbReference>
<evidence type="ECO:0000256" key="2">
    <source>
        <dbReference type="ARBA" id="ARBA00012438"/>
    </source>
</evidence>
<dbReference type="EC" id="2.7.13.3" evidence="2"/>
<evidence type="ECO:0000256" key="8">
    <source>
        <dbReference type="SAM" id="MobiDB-lite"/>
    </source>
</evidence>
<dbReference type="SMART" id="SM00387">
    <property type="entry name" value="HATPase_c"/>
    <property type="match status" value="1"/>
</dbReference>
<accession>A0ABN2C505</accession>
<dbReference type="Pfam" id="PF07568">
    <property type="entry name" value="HisKA_2"/>
    <property type="match status" value="1"/>
</dbReference>
<feature type="region of interest" description="Disordered" evidence="8">
    <location>
        <begin position="84"/>
        <end position="107"/>
    </location>
</feature>
<dbReference type="SUPFAM" id="SSF55874">
    <property type="entry name" value="ATPase domain of HSP90 chaperone/DNA topoisomerase II/histidine kinase"/>
    <property type="match status" value="1"/>
</dbReference>
<feature type="region of interest" description="Disordered" evidence="8">
    <location>
        <begin position="483"/>
        <end position="510"/>
    </location>
</feature>
<evidence type="ECO:0000313" key="11">
    <source>
        <dbReference type="Proteomes" id="UP001501288"/>
    </source>
</evidence>
<dbReference type="Gene3D" id="3.30.450.20">
    <property type="entry name" value="PAS domain"/>
    <property type="match status" value="1"/>
</dbReference>
<protein>
    <recommendedName>
        <fullName evidence="2">histidine kinase</fullName>
        <ecNumber evidence="2">2.7.13.3</ecNumber>
    </recommendedName>
</protein>
<keyword evidence="3" id="KW-0597">Phosphoprotein</keyword>
<dbReference type="Gene3D" id="3.30.450.280">
    <property type="entry name" value="GAF domain"/>
    <property type="match status" value="1"/>
</dbReference>
<dbReference type="Proteomes" id="UP001501288">
    <property type="component" value="Unassembled WGS sequence"/>
</dbReference>
<dbReference type="Gene3D" id="3.30.565.10">
    <property type="entry name" value="Histidine kinase-like ATPase, C-terminal domain"/>
    <property type="match status" value="1"/>
</dbReference>
<dbReference type="InterPro" id="IPR003594">
    <property type="entry name" value="HATPase_dom"/>
</dbReference>
<evidence type="ECO:0000256" key="3">
    <source>
        <dbReference type="ARBA" id="ARBA00022553"/>
    </source>
</evidence>
<dbReference type="GO" id="GO:0016301">
    <property type="term" value="F:kinase activity"/>
    <property type="evidence" value="ECO:0007669"/>
    <property type="project" value="UniProtKB-KW"/>
</dbReference>
<dbReference type="PANTHER" id="PTHR41523">
    <property type="entry name" value="TWO-COMPONENT SYSTEM SENSOR PROTEIN"/>
    <property type="match status" value="1"/>
</dbReference>
<organism evidence="10 11">
    <name type="scientific">Dermacoccus barathri</name>
    <dbReference type="NCBI Taxonomy" id="322601"/>
    <lineage>
        <taxon>Bacteria</taxon>
        <taxon>Bacillati</taxon>
        <taxon>Actinomycetota</taxon>
        <taxon>Actinomycetes</taxon>
        <taxon>Micrococcales</taxon>
        <taxon>Dermacoccaceae</taxon>
        <taxon>Dermacoccus</taxon>
    </lineage>
</organism>
<evidence type="ECO:0000256" key="5">
    <source>
        <dbReference type="ARBA" id="ARBA00022741"/>
    </source>
</evidence>
<reference evidence="10 11" key="1">
    <citation type="journal article" date="2019" name="Int. J. Syst. Evol. Microbiol.">
        <title>The Global Catalogue of Microorganisms (GCM) 10K type strain sequencing project: providing services to taxonomists for standard genome sequencing and annotation.</title>
        <authorList>
            <consortium name="The Broad Institute Genomics Platform"/>
            <consortium name="The Broad Institute Genome Sequencing Center for Infectious Disease"/>
            <person name="Wu L."/>
            <person name="Ma J."/>
        </authorList>
    </citation>
    <scope>NUCLEOTIDE SEQUENCE [LARGE SCALE GENOMIC DNA]</scope>
    <source>
        <strain evidence="10 11">JCM 14588</strain>
    </source>
</reference>
<name>A0ABN2C505_9MICO</name>
<proteinExistence type="predicted"/>
<feature type="compositionally biased region" description="Polar residues" evidence="8">
    <location>
        <begin position="84"/>
        <end position="93"/>
    </location>
</feature>
<keyword evidence="6 10" id="KW-0418">Kinase</keyword>